<dbReference type="InterPro" id="IPR006490">
    <property type="entry name" value="Maj_tail_phi13"/>
</dbReference>
<comment type="caution">
    <text evidence="1">The sequence shown here is derived from an EMBL/GenBank/DDBJ whole genome shotgun (WGS) entry which is preliminary data.</text>
</comment>
<reference evidence="1" key="2">
    <citation type="submission" date="2021-06" db="EMBL/GenBank/DDBJ databases">
        <authorList>
            <consortium name="NCBI Pathogen Detection Project"/>
        </authorList>
    </citation>
    <scope>NUCLEOTIDE SEQUENCE</scope>
    <source>
        <strain evidence="1">HN1000</strain>
    </source>
</reference>
<dbReference type="InterPro" id="IPR006724">
    <property type="entry name" value="Phage_TTP"/>
</dbReference>
<reference evidence="1" key="1">
    <citation type="journal article" date="2018" name="Genome Biol.">
        <title>SKESA: strategic k-mer extension for scrupulous assemblies.</title>
        <authorList>
            <person name="Souvorov A."/>
            <person name="Agarwala R."/>
            <person name="Lipman D.J."/>
        </authorList>
    </citation>
    <scope>NUCLEOTIDE SEQUENCE</scope>
    <source>
        <strain evidence="1">HN1000</strain>
    </source>
</reference>
<dbReference type="RefSeq" id="WP_021415773.1">
    <property type="nucleotide sequence ID" value="NZ_FULL01000006.1"/>
</dbReference>
<dbReference type="EMBL" id="DAEPXK010000046">
    <property type="protein sequence ID" value="HBH1543738.1"/>
    <property type="molecule type" value="Genomic_DNA"/>
</dbReference>
<name>A0AAN6A775_CLODI</name>
<accession>A0AAN6A775</accession>
<organism evidence="1 2">
    <name type="scientific">Clostridioides difficile</name>
    <name type="common">Peptoclostridium difficile</name>
    <dbReference type="NCBI Taxonomy" id="1496"/>
    <lineage>
        <taxon>Bacteria</taxon>
        <taxon>Bacillati</taxon>
        <taxon>Bacillota</taxon>
        <taxon>Clostridia</taxon>
        <taxon>Peptostreptococcales</taxon>
        <taxon>Peptostreptococcaceae</taxon>
        <taxon>Clostridioides</taxon>
    </lineage>
</organism>
<dbReference type="Proteomes" id="UP000878956">
    <property type="component" value="Unassembled WGS sequence"/>
</dbReference>
<dbReference type="NCBIfam" id="TIGR01603">
    <property type="entry name" value="maj_tail_phi13"/>
    <property type="match status" value="1"/>
</dbReference>
<dbReference type="Pfam" id="PF04630">
    <property type="entry name" value="Phage_TTP_1"/>
    <property type="match status" value="1"/>
</dbReference>
<evidence type="ECO:0000313" key="1">
    <source>
        <dbReference type="EMBL" id="HBH1543738.1"/>
    </source>
</evidence>
<evidence type="ECO:0000313" key="2">
    <source>
        <dbReference type="Proteomes" id="UP000878956"/>
    </source>
</evidence>
<protein>
    <submittedName>
        <fullName evidence="1">Uncharacterized protein</fullName>
    </submittedName>
</protein>
<gene>
    <name evidence="1" type="ORF">KRM00_003270</name>
</gene>
<dbReference type="AlphaFoldDB" id="A0AAN6A775"/>
<sequence>MRDGDIVKDYKSKILYGLDNIHVCEVSNNSKPIKIIGGKSVNIEISQDYKYLKTNGYESIRLNGNLKGKGKLNVLELSNNEKALIFGYNKSKGGILVGNGNCTRLRLLFSRNRSDGEKVYYCIYNVMFNQIGLDAGTNTEKKNKSTLEIDFDVLFDYKVGGVYYAMDTLTGDKETLNNWFKEIQYPNRSDIYDRR</sequence>
<proteinExistence type="predicted"/>